<accession>A0AAP3ER53</accession>
<protein>
    <submittedName>
        <fullName evidence="2">Uncharacterized protein</fullName>
    </submittedName>
</protein>
<evidence type="ECO:0000256" key="1">
    <source>
        <dbReference type="SAM" id="Phobius"/>
    </source>
</evidence>
<keyword evidence="1" id="KW-0812">Transmembrane</keyword>
<evidence type="ECO:0000313" key="3">
    <source>
        <dbReference type="Proteomes" id="UP001205867"/>
    </source>
</evidence>
<dbReference type="EMBL" id="JALXKZ020000001">
    <property type="protein sequence ID" value="MCV7627956.1"/>
    <property type="molecule type" value="Genomic_DNA"/>
</dbReference>
<name>A0AAP3ER53_MICLU</name>
<gene>
    <name evidence="2" type="ORF">M3A82_001145</name>
</gene>
<sequence>MSQTTRTLPSILQPVARAATSVVLTVAGFVVLSLPSLWTGPM</sequence>
<dbReference type="Proteomes" id="UP001205867">
    <property type="component" value="Unassembled WGS sequence"/>
</dbReference>
<organism evidence="2 3">
    <name type="scientific">Micrococcus luteus</name>
    <name type="common">Micrococcus lysodeikticus</name>
    <dbReference type="NCBI Taxonomy" id="1270"/>
    <lineage>
        <taxon>Bacteria</taxon>
        <taxon>Bacillati</taxon>
        <taxon>Actinomycetota</taxon>
        <taxon>Actinomycetes</taxon>
        <taxon>Micrococcales</taxon>
        <taxon>Micrococcaceae</taxon>
        <taxon>Micrococcus</taxon>
    </lineage>
</organism>
<dbReference type="AlphaFoldDB" id="A0AAP3ER53"/>
<evidence type="ECO:0000313" key="2">
    <source>
        <dbReference type="EMBL" id="MCV7627956.1"/>
    </source>
</evidence>
<feature type="transmembrane region" description="Helical" evidence="1">
    <location>
        <begin position="21"/>
        <end position="38"/>
    </location>
</feature>
<reference evidence="2" key="1">
    <citation type="submission" date="2023-06" db="EMBL/GenBank/DDBJ databases">
        <title>lsaBGC provides a comprehensive framework for evolutionary analysis of biosynthetic gene clusters within focal taxa.</title>
        <authorList>
            <person name="Salamzade R."/>
            <person name="Sandstrom S."/>
            <person name="Kalan L.R."/>
        </authorList>
    </citation>
    <scope>NUCLEOTIDE SEQUENCE</scope>
    <source>
        <strain evidence="2">P3-SID899</strain>
    </source>
</reference>
<keyword evidence="1" id="KW-1133">Transmembrane helix</keyword>
<comment type="caution">
    <text evidence="2">The sequence shown here is derived from an EMBL/GenBank/DDBJ whole genome shotgun (WGS) entry which is preliminary data.</text>
</comment>
<proteinExistence type="predicted"/>
<keyword evidence="1" id="KW-0472">Membrane</keyword>